<name>A0A0A9BT80_ARUDO</name>
<dbReference type="EMBL" id="GBRH01230656">
    <property type="protein sequence ID" value="JAD67239.1"/>
    <property type="molecule type" value="Transcribed_RNA"/>
</dbReference>
<reference evidence="1" key="1">
    <citation type="submission" date="2014-09" db="EMBL/GenBank/DDBJ databases">
        <authorList>
            <person name="Magalhaes I.L.F."/>
            <person name="Oliveira U."/>
            <person name="Santos F.R."/>
            <person name="Vidigal T.H.D.A."/>
            <person name="Brescovit A.D."/>
            <person name="Santos A.J."/>
        </authorList>
    </citation>
    <scope>NUCLEOTIDE SEQUENCE</scope>
    <source>
        <tissue evidence="1">Shoot tissue taken approximately 20 cm above the soil surface</tissue>
    </source>
</reference>
<sequence length="10" mass="1226">MSKLTWTVIF</sequence>
<protein>
    <submittedName>
        <fullName evidence="1">Uncharacterized protein</fullName>
    </submittedName>
</protein>
<reference evidence="1" key="2">
    <citation type="journal article" date="2015" name="Data Brief">
        <title>Shoot transcriptome of the giant reed, Arundo donax.</title>
        <authorList>
            <person name="Barrero R.A."/>
            <person name="Guerrero F.D."/>
            <person name="Moolhuijzen P."/>
            <person name="Goolsby J.A."/>
            <person name="Tidwell J."/>
            <person name="Bellgard S.E."/>
            <person name="Bellgard M.I."/>
        </authorList>
    </citation>
    <scope>NUCLEOTIDE SEQUENCE</scope>
    <source>
        <tissue evidence="1">Shoot tissue taken approximately 20 cm above the soil surface</tissue>
    </source>
</reference>
<evidence type="ECO:0000313" key="1">
    <source>
        <dbReference type="EMBL" id="JAD67239.1"/>
    </source>
</evidence>
<proteinExistence type="predicted"/>
<organism evidence="1">
    <name type="scientific">Arundo donax</name>
    <name type="common">Giant reed</name>
    <name type="synonym">Donax arundinaceus</name>
    <dbReference type="NCBI Taxonomy" id="35708"/>
    <lineage>
        <taxon>Eukaryota</taxon>
        <taxon>Viridiplantae</taxon>
        <taxon>Streptophyta</taxon>
        <taxon>Embryophyta</taxon>
        <taxon>Tracheophyta</taxon>
        <taxon>Spermatophyta</taxon>
        <taxon>Magnoliopsida</taxon>
        <taxon>Liliopsida</taxon>
        <taxon>Poales</taxon>
        <taxon>Poaceae</taxon>
        <taxon>PACMAD clade</taxon>
        <taxon>Arundinoideae</taxon>
        <taxon>Arundineae</taxon>
        <taxon>Arundo</taxon>
    </lineage>
</organism>
<accession>A0A0A9BT80</accession>